<feature type="compositionally biased region" description="Polar residues" evidence="1">
    <location>
        <begin position="171"/>
        <end position="185"/>
    </location>
</feature>
<feature type="compositionally biased region" description="Polar residues" evidence="1">
    <location>
        <begin position="795"/>
        <end position="806"/>
    </location>
</feature>
<gene>
    <name evidence="2" type="ORF">ALECFALPRED_007583</name>
</gene>
<protein>
    <submittedName>
        <fullName evidence="2">Uncharacterized protein</fullName>
    </submittedName>
</protein>
<feature type="compositionally biased region" description="Low complexity" evidence="1">
    <location>
        <begin position="292"/>
        <end position="313"/>
    </location>
</feature>
<reference evidence="2" key="1">
    <citation type="submission" date="2021-03" db="EMBL/GenBank/DDBJ databases">
        <authorList>
            <person name="Tagirdzhanova G."/>
        </authorList>
    </citation>
    <scope>NUCLEOTIDE SEQUENCE</scope>
</reference>
<feature type="region of interest" description="Disordered" evidence="1">
    <location>
        <begin position="1"/>
        <end position="469"/>
    </location>
</feature>
<sequence length="862" mass="93067">MPSRAVQHHTREESPPSESEKSFVSAASENTSDWSNKDSRIGQSAAAALPSPPRHSVIAPSHSSSLRTPQASDNNPDLTAGLPALSPSSSTSPTPLAQQIGSYFAQQPGASGNEARSPQNRRPPASRSSHGIETFSGPPPALSTRRSYNAESPWRNPPPSDQRAIQPPVEHSSSIDSIVRQTYPTANEHIEPNISEGVRSAQPRKSSKVEGGSVAMDGRYDVHSGSEEDQDSTLRINGHKAKNGGHTRKENGQQQSQSSHEDLFLNLARADSVIDDGPEPSNRSERRRSRVRGSSLQQSDKSRPSSSHRPSTSVGNFGPQVSPMRSNHHEPSFNPSFHGPLEKNLLSSFRDSSAKSRSYAASAHPLDQPLRTGKNRTSLGGSTRDDLTQDQSLELPLGGGRRRSIREPSPGIVGLGYKHSNRSYTSNGDYGSSYFSGQQDQSGEVDEDPQTPHAEGTESTVSTTAPSTVWDELEDMKSRIRKLEITGKITTSSNAAMSSTFRERPPTATTTMTTNSLSPKRRHMKSVSPEASTVKSPEVANLHPLLHASLAKTKIAISANLYKALEATASDALTLAAMAGNTSARGVSPSTASIAGTSSGLDRQLRRKADNICRSLTELCIALADEIPETGIAVGRIRPGSKDADAAARRNEPSLQDLRSFRATSDEPEFRSSSRVISRLEARRTSLALGSSPLSRMESPQEVPTPIEAVPPASNRLDRKSSVIHRSRASEDKGDTTSSRRPPSRAMTEIGQIRHSPQTRTSREYTSQHPMPNHPQRSPSVQSSLPTRKSYFPPASQSPLTPNVQPGNRRYLDHSTPPSSADSSRLAEARQRRIASLGQHTSAGKSRIGIASGRLRKPEVEQ</sequence>
<dbReference type="Proteomes" id="UP000664203">
    <property type="component" value="Unassembled WGS sequence"/>
</dbReference>
<comment type="caution">
    <text evidence="2">The sequence shown here is derived from an EMBL/GenBank/DDBJ whole genome shotgun (WGS) entry which is preliminary data.</text>
</comment>
<dbReference type="OrthoDB" id="5369729at2759"/>
<feature type="compositionally biased region" description="Polar residues" evidence="1">
    <location>
        <begin position="755"/>
        <end position="787"/>
    </location>
</feature>
<accession>A0A8H3IXU8</accession>
<dbReference type="EMBL" id="CAJPDR010000505">
    <property type="protein sequence ID" value="CAF9938245.1"/>
    <property type="molecule type" value="Genomic_DNA"/>
</dbReference>
<name>A0A8H3IXU8_9LECA</name>
<feature type="region of interest" description="Disordered" evidence="1">
    <location>
        <begin position="495"/>
        <end position="535"/>
    </location>
</feature>
<keyword evidence="3" id="KW-1185">Reference proteome</keyword>
<feature type="compositionally biased region" description="Polar residues" evidence="1">
    <location>
        <begin position="25"/>
        <end position="34"/>
    </location>
</feature>
<evidence type="ECO:0000313" key="2">
    <source>
        <dbReference type="EMBL" id="CAF9938245.1"/>
    </source>
</evidence>
<feature type="compositionally biased region" description="Polar residues" evidence="1">
    <location>
        <begin position="61"/>
        <end position="77"/>
    </location>
</feature>
<dbReference type="AlphaFoldDB" id="A0A8H3IXU8"/>
<feature type="compositionally biased region" description="Low complexity" evidence="1">
    <location>
        <begin position="347"/>
        <end position="363"/>
    </location>
</feature>
<feature type="compositionally biased region" description="Low complexity" evidence="1">
    <location>
        <begin position="78"/>
        <end position="97"/>
    </location>
</feature>
<feature type="compositionally biased region" description="Basic residues" evidence="1">
    <location>
        <begin position="237"/>
        <end position="246"/>
    </location>
</feature>
<feature type="region of interest" description="Disordered" evidence="1">
    <location>
        <begin position="636"/>
        <end position="673"/>
    </location>
</feature>
<feature type="compositionally biased region" description="Polar residues" evidence="1">
    <location>
        <begin position="99"/>
        <end position="131"/>
    </location>
</feature>
<feature type="compositionally biased region" description="Basic and acidic residues" evidence="1">
    <location>
        <begin position="9"/>
        <end position="21"/>
    </location>
</feature>
<proteinExistence type="predicted"/>
<feature type="region of interest" description="Disordered" evidence="1">
    <location>
        <begin position="688"/>
        <end position="862"/>
    </location>
</feature>
<evidence type="ECO:0000256" key="1">
    <source>
        <dbReference type="SAM" id="MobiDB-lite"/>
    </source>
</evidence>
<feature type="compositionally biased region" description="Polar residues" evidence="1">
    <location>
        <begin position="422"/>
        <end position="442"/>
    </location>
</feature>
<feature type="compositionally biased region" description="Polar residues" evidence="1">
    <location>
        <begin position="457"/>
        <end position="467"/>
    </location>
</feature>
<feature type="compositionally biased region" description="Basic and acidic residues" evidence="1">
    <location>
        <begin position="640"/>
        <end position="652"/>
    </location>
</feature>
<evidence type="ECO:0000313" key="3">
    <source>
        <dbReference type="Proteomes" id="UP000664203"/>
    </source>
</evidence>
<organism evidence="2 3">
    <name type="scientific">Alectoria fallacina</name>
    <dbReference type="NCBI Taxonomy" id="1903189"/>
    <lineage>
        <taxon>Eukaryota</taxon>
        <taxon>Fungi</taxon>
        <taxon>Dikarya</taxon>
        <taxon>Ascomycota</taxon>
        <taxon>Pezizomycotina</taxon>
        <taxon>Lecanoromycetes</taxon>
        <taxon>OSLEUM clade</taxon>
        <taxon>Lecanoromycetidae</taxon>
        <taxon>Lecanorales</taxon>
        <taxon>Lecanorineae</taxon>
        <taxon>Parmeliaceae</taxon>
        <taxon>Alectoria</taxon>
    </lineage>
</organism>
<feature type="compositionally biased region" description="Basic and acidic residues" evidence="1">
    <location>
        <begin position="664"/>
        <end position="673"/>
    </location>
</feature>